<name>A0ABQ6ID35_9MICO</name>
<dbReference type="Proteomes" id="UP001157125">
    <property type="component" value="Unassembled WGS sequence"/>
</dbReference>
<proteinExistence type="predicted"/>
<gene>
    <name evidence="1" type="ORF">GCM10025876_12120</name>
</gene>
<organism evidence="1 2">
    <name type="scientific">Demequina litorisediminis</name>
    <dbReference type="NCBI Taxonomy" id="1849022"/>
    <lineage>
        <taxon>Bacteria</taxon>
        <taxon>Bacillati</taxon>
        <taxon>Actinomycetota</taxon>
        <taxon>Actinomycetes</taxon>
        <taxon>Micrococcales</taxon>
        <taxon>Demequinaceae</taxon>
        <taxon>Demequina</taxon>
    </lineage>
</organism>
<evidence type="ECO:0000313" key="2">
    <source>
        <dbReference type="Proteomes" id="UP001157125"/>
    </source>
</evidence>
<sequence>MASTQALARAVAVVEAGLGDRVVDGDHAGAQEPGGVHVTQGSKAGGGLLGGAHPAGDLVGAGLVCEPGDMRAVVDEDVEAAVEERQRRLALGRGRGERGVRIDGHAAVSQRLGHGLIGLVGVCVDGDGRAGIFQQEREVRGLRFKCH</sequence>
<comment type="caution">
    <text evidence="1">The sequence shown here is derived from an EMBL/GenBank/DDBJ whole genome shotgun (WGS) entry which is preliminary data.</text>
</comment>
<evidence type="ECO:0000313" key="1">
    <source>
        <dbReference type="EMBL" id="GMA35008.1"/>
    </source>
</evidence>
<accession>A0ABQ6ID35</accession>
<keyword evidence="2" id="KW-1185">Reference proteome</keyword>
<protein>
    <submittedName>
        <fullName evidence="1">Uncharacterized protein</fullName>
    </submittedName>
</protein>
<dbReference type="EMBL" id="BSUN01000001">
    <property type="protein sequence ID" value="GMA35008.1"/>
    <property type="molecule type" value="Genomic_DNA"/>
</dbReference>
<reference evidence="2" key="1">
    <citation type="journal article" date="2019" name="Int. J. Syst. Evol. Microbiol.">
        <title>The Global Catalogue of Microorganisms (GCM) 10K type strain sequencing project: providing services to taxonomists for standard genome sequencing and annotation.</title>
        <authorList>
            <consortium name="The Broad Institute Genomics Platform"/>
            <consortium name="The Broad Institute Genome Sequencing Center for Infectious Disease"/>
            <person name="Wu L."/>
            <person name="Ma J."/>
        </authorList>
    </citation>
    <scope>NUCLEOTIDE SEQUENCE [LARGE SCALE GENOMIC DNA]</scope>
    <source>
        <strain evidence="2">NBRC 112299</strain>
    </source>
</reference>